<organism evidence="2 3">
    <name type="scientific">Melghiribacillus thermohalophilus</name>
    <dbReference type="NCBI Taxonomy" id="1324956"/>
    <lineage>
        <taxon>Bacteria</taxon>
        <taxon>Bacillati</taxon>
        <taxon>Bacillota</taxon>
        <taxon>Bacilli</taxon>
        <taxon>Bacillales</taxon>
        <taxon>Bacillaceae</taxon>
        <taxon>Melghiribacillus</taxon>
    </lineage>
</organism>
<keyword evidence="1" id="KW-0472">Membrane</keyword>
<protein>
    <submittedName>
        <fullName evidence="2">Uncharacterized protein</fullName>
    </submittedName>
</protein>
<sequence length="192" mass="22956">MKNIKFPKRFLVFGGIFVSMVIYIINININLNHYKNMVQEDLNQEFHSILIFLIQTNDYIESLQEEPHELRDPGLAFYFGESSLEISGRYDAFVDHFEEVTNIRLPKEQLSVFLLSFHQDFRAIYHNSKKEDFSTEVLESLNRKKQILEQMEIEIRKVYNLKDFPDKFNEEKMKKTVVQLNTILEAHHYTNE</sequence>
<dbReference type="EMBL" id="SMAN01000029">
    <property type="protein sequence ID" value="TCT17533.1"/>
    <property type="molecule type" value="Genomic_DNA"/>
</dbReference>
<keyword evidence="3" id="KW-1185">Reference proteome</keyword>
<evidence type="ECO:0000313" key="2">
    <source>
        <dbReference type="EMBL" id="TCT17533.1"/>
    </source>
</evidence>
<evidence type="ECO:0000313" key="3">
    <source>
        <dbReference type="Proteomes" id="UP000294650"/>
    </source>
</evidence>
<keyword evidence="1" id="KW-1133">Transmembrane helix</keyword>
<proteinExistence type="predicted"/>
<dbReference type="Proteomes" id="UP000294650">
    <property type="component" value="Unassembled WGS sequence"/>
</dbReference>
<comment type="caution">
    <text evidence="2">The sequence shown here is derived from an EMBL/GenBank/DDBJ whole genome shotgun (WGS) entry which is preliminary data.</text>
</comment>
<evidence type="ECO:0000256" key="1">
    <source>
        <dbReference type="SAM" id="Phobius"/>
    </source>
</evidence>
<name>A0A4R3MPS7_9BACI</name>
<reference evidence="2 3" key="1">
    <citation type="submission" date="2019-03" db="EMBL/GenBank/DDBJ databases">
        <title>Genomic Encyclopedia of Type Strains, Phase IV (KMG-IV): sequencing the most valuable type-strain genomes for metagenomic binning, comparative biology and taxonomic classification.</title>
        <authorList>
            <person name="Goeker M."/>
        </authorList>
    </citation>
    <scope>NUCLEOTIDE SEQUENCE [LARGE SCALE GENOMIC DNA]</scope>
    <source>
        <strain evidence="2 3">DSM 25894</strain>
    </source>
</reference>
<dbReference type="RefSeq" id="WP_132372981.1">
    <property type="nucleotide sequence ID" value="NZ_SMAN01000029.1"/>
</dbReference>
<feature type="transmembrane region" description="Helical" evidence="1">
    <location>
        <begin position="10"/>
        <end position="29"/>
    </location>
</feature>
<accession>A0A4R3MPS7</accession>
<keyword evidence="1" id="KW-0812">Transmembrane</keyword>
<gene>
    <name evidence="2" type="ORF">EDD68_1292</name>
</gene>
<dbReference type="AlphaFoldDB" id="A0A4R3MPS7"/>